<protein>
    <submittedName>
        <fullName evidence="1">Uncharacterized protein</fullName>
    </submittedName>
</protein>
<evidence type="ECO:0000313" key="1">
    <source>
        <dbReference type="EMBL" id="SOC51103.1"/>
    </source>
</evidence>
<organism evidence="1 2">
    <name type="scientific">Ornithinimicrobium cerasi</name>
    <dbReference type="NCBI Taxonomy" id="2248773"/>
    <lineage>
        <taxon>Bacteria</taxon>
        <taxon>Bacillati</taxon>
        <taxon>Actinomycetota</taxon>
        <taxon>Actinomycetes</taxon>
        <taxon>Micrococcales</taxon>
        <taxon>Ornithinimicrobiaceae</taxon>
        <taxon>Ornithinimicrobium</taxon>
    </lineage>
</organism>
<dbReference type="EMBL" id="OBQK01000001">
    <property type="protein sequence ID" value="SOC51103.1"/>
    <property type="molecule type" value="Genomic_DNA"/>
</dbReference>
<evidence type="ECO:0000313" key="2">
    <source>
        <dbReference type="Proteomes" id="UP000219688"/>
    </source>
</evidence>
<sequence>MTARSSRFGHIGHLHLELNVEVEVVRRDPMAVRHLKTDYLLAIGDDAGRAPFDDGDDRGVVLNAEVACI</sequence>
<dbReference type="Proteomes" id="UP000219688">
    <property type="component" value="Unassembled WGS sequence"/>
</dbReference>
<keyword evidence="2" id="KW-1185">Reference proteome</keyword>
<name>A0A285VAS2_9MICO</name>
<accession>A0A285VAS2</accession>
<proteinExistence type="predicted"/>
<gene>
    <name evidence="1" type="ORF">SAMN05421879_10126</name>
</gene>
<reference evidence="2" key="1">
    <citation type="submission" date="2017-08" db="EMBL/GenBank/DDBJ databases">
        <authorList>
            <person name="Varghese N."/>
            <person name="Submissions S."/>
        </authorList>
    </citation>
    <scope>NUCLEOTIDE SEQUENCE [LARGE SCALE GENOMIC DNA]</scope>
    <source>
        <strain evidence="2">USBA17B2</strain>
    </source>
</reference>
<dbReference type="AlphaFoldDB" id="A0A285VAS2"/>